<accession>A0A7V6P9F6</accession>
<feature type="non-terminal residue" evidence="6">
    <location>
        <position position="120"/>
    </location>
</feature>
<dbReference type="EMBL" id="DUMN01000138">
    <property type="protein sequence ID" value="HHV66872.1"/>
    <property type="molecule type" value="Genomic_DNA"/>
</dbReference>
<evidence type="ECO:0000256" key="1">
    <source>
        <dbReference type="ARBA" id="ARBA00001947"/>
    </source>
</evidence>
<sequence>MPLKPAREIFITAAVTGAGATTHRSNKVPVTPRQIADAAIESAEAGAAVAHIHVRDPETGEPSRKLELFREVVDHIRASGVDIVLNLTAGVGGDLVLGSAEAPLPPDAAKTDMAGATERL</sequence>
<organism evidence="6 7">
    <name type="scientific">Brucella intermedia</name>
    <dbReference type="NCBI Taxonomy" id="94625"/>
    <lineage>
        <taxon>Bacteria</taxon>
        <taxon>Pseudomonadati</taxon>
        <taxon>Pseudomonadota</taxon>
        <taxon>Alphaproteobacteria</taxon>
        <taxon>Hyphomicrobiales</taxon>
        <taxon>Brucellaceae</taxon>
        <taxon>Brucella/Ochrobactrum group</taxon>
        <taxon>Brucella</taxon>
    </lineage>
</organism>
<dbReference type="InterPro" id="IPR008567">
    <property type="entry name" value="BKACE"/>
</dbReference>
<keyword evidence="2" id="KW-0808">Transferase</keyword>
<keyword evidence="3" id="KW-0479">Metal-binding</keyword>
<name>A0A7V6P9F6_9HYPH</name>
<evidence type="ECO:0000256" key="2">
    <source>
        <dbReference type="ARBA" id="ARBA00022679"/>
    </source>
</evidence>
<dbReference type="Pfam" id="PF05853">
    <property type="entry name" value="BKACE"/>
    <property type="match status" value="1"/>
</dbReference>
<dbReference type="GO" id="GO:0046872">
    <property type="term" value="F:metal ion binding"/>
    <property type="evidence" value="ECO:0007669"/>
    <property type="project" value="UniProtKB-KW"/>
</dbReference>
<dbReference type="Proteomes" id="UP000551563">
    <property type="component" value="Unassembled WGS sequence"/>
</dbReference>
<proteinExistence type="predicted"/>
<protein>
    <submittedName>
        <fullName evidence="6">3-keto-5-aminohexanoate cleavage protein</fullName>
    </submittedName>
</protein>
<evidence type="ECO:0000256" key="4">
    <source>
        <dbReference type="ARBA" id="ARBA00022833"/>
    </source>
</evidence>
<evidence type="ECO:0000256" key="5">
    <source>
        <dbReference type="SAM" id="MobiDB-lite"/>
    </source>
</evidence>
<dbReference type="Gene3D" id="3.20.20.70">
    <property type="entry name" value="Aldolase class I"/>
    <property type="match status" value="1"/>
</dbReference>
<dbReference type="GO" id="GO:0043720">
    <property type="term" value="F:3-keto-5-aminohexanoate cleavage activity"/>
    <property type="evidence" value="ECO:0007669"/>
    <property type="project" value="InterPro"/>
</dbReference>
<comment type="caution">
    <text evidence="6">The sequence shown here is derived from an EMBL/GenBank/DDBJ whole genome shotgun (WGS) entry which is preliminary data.</text>
</comment>
<dbReference type="InterPro" id="IPR013785">
    <property type="entry name" value="Aldolase_TIM"/>
</dbReference>
<keyword evidence="4" id="KW-0862">Zinc</keyword>
<comment type="cofactor">
    <cofactor evidence="1">
        <name>Zn(2+)</name>
        <dbReference type="ChEBI" id="CHEBI:29105"/>
    </cofactor>
</comment>
<dbReference type="AlphaFoldDB" id="A0A7V6P9F6"/>
<dbReference type="PANTHER" id="PTHR37418:SF2">
    <property type="entry name" value="3-KETO-5-AMINOHEXANOATE CLEAVAGE ENZYME"/>
    <property type="match status" value="1"/>
</dbReference>
<gene>
    <name evidence="6" type="ORF">GXX48_04405</name>
</gene>
<reference evidence="6 7" key="1">
    <citation type="journal article" date="2020" name="Biotechnol. Biofuels">
        <title>New insights from the biogas microbiome by comprehensive genome-resolved metagenomics of nearly 1600 species originating from multiple anaerobic digesters.</title>
        <authorList>
            <person name="Campanaro S."/>
            <person name="Treu L."/>
            <person name="Rodriguez-R L.M."/>
            <person name="Kovalovszki A."/>
            <person name="Ziels R.M."/>
            <person name="Maus I."/>
            <person name="Zhu X."/>
            <person name="Kougias P.G."/>
            <person name="Basile A."/>
            <person name="Luo G."/>
            <person name="Schluter A."/>
            <person name="Konstantinidis K.T."/>
            <person name="Angelidaki I."/>
        </authorList>
    </citation>
    <scope>NUCLEOTIDE SEQUENCE [LARGE SCALE GENOMIC DNA]</scope>
    <source>
        <strain evidence="6">AS04akNAM_66</strain>
    </source>
</reference>
<evidence type="ECO:0000313" key="6">
    <source>
        <dbReference type="EMBL" id="HHV66872.1"/>
    </source>
</evidence>
<evidence type="ECO:0000313" key="7">
    <source>
        <dbReference type="Proteomes" id="UP000551563"/>
    </source>
</evidence>
<dbReference type="PANTHER" id="PTHR37418">
    <property type="entry name" value="3-KETO-5-AMINOHEXANOATE CLEAVAGE ENZYME-RELATED"/>
    <property type="match status" value="1"/>
</dbReference>
<evidence type="ECO:0000256" key="3">
    <source>
        <dbReference type="ARBA" id="ARBA00022723"/>
    </source>
</evidence>
<feature type="region of interest" description="Disordered" evidence="5">
    <location>
        <begin position="100"/>
        <end position="120"/>
    </location>
</feature>